<accession>A0A248VCD0</accession>
<evidence type="ECO:0000313" key="2">
    <source>
        <dbReference type="Proteomes" id="UP000215158"/>
    </source>
</evidence>
<proteinExistence type="predicted"/>
<name>A0A248VCD0_9BURK</name>
<dbReference type="EMBL" id="CP022989">
    <property type="protein sequence ID" value="ASV96715.1"/>
    <property type="molecule type" value="Genomic_DNA"/>
</dbReference>
<sequence length="98" mass="10618">MLSGQRESERQILPRAVSAKLLGHSSAGTTASYVNFRRCLVGSPPASCFEIPGVKAVADSERAPAEITSPFTRVHEEMNRAEALFAHHGALRAQLEDE</sequence>
<keyword evidence="2" id="KW-1185">Reference proteome</keyword>
<evidence type="ECO:0000313" key="1">
    <source>
        <dbReference type="EMBL" id="ASV96715.1"/>
    </source>
</evidence>
<dbReference type="KEGG" id="parb:CJU94_00085"/>
<organism evidence="1 2">
    <name type="scientific">Paraburkholderia aromaticivorans</name>
    <dbReference type="NCBI Taxonomy" id="2026199"/>
    <lineage>
        <taxon>Bacteria</taxon>
        <taxon>Pseudomonadati</taxon>
        <taxon>Pseudomonadota</taxon>
        <taxon>Betaproteobacteria</taxon>
        <taxon>Burkholderiales</taxon>
        <taxon>Burkholderiaceae</taxon>
        <taxon>Paraburkholderia</taxon>
    </lineage>
</organism>
<dbReference type="AlphaFoldDB" id="A0A248VCD0"/>
<dbReference type="Proteomes" id="UP000215158">
    <property type="component" value="Chromosome 1"/>
</dbReference>
<reference evidence="1 2" key="1">
    <citation type="submission" date="2017-08" db="EMBL/GenBank/DDBJ databases">
        <title>Identification and genetic characteristics of simultaneous BTEX- and naphthalene-degrading Paraburkholderia sp. BN5 isolated from petroleum-contaminated soil.</title>
        <authorList>
            <person name="Lee Y."/>
            <person name="Jeon C.O."/>
        </authorList>
    </citation>
    <scope>NUCLEOTIDE SEQUENCE [LARGE SCALE GENOMIC DNA]</scope>
    <source>
        <strain evidence="1 2">BN5</strain>
    </source>
</reference>
<gene>
    <name evidence="1" type="ORF">CJU94_00085</name>
</gene>
<protein>
    <submittedName>
        <fullName evidence="1">Uncharacterized protein</fullName>
    </submittedName>
</protein>